<name>A0AAU2GWE4_9ACTN</name>
<dbReference type="GO" id="GO:0016747">
    <property type="term" value="F:acyltransferase activity, transferring groups other than amino-acyl groups"/>
    <property type="evidence" value="ECO:0007669"/>
    <property type="project" value="UniProtKB-ARBA"/>
</dbReference>
<protein>
    <submittedName>
        <fullName evidence="4">Ketoacyl-ACP synthase III family protein</fullName>
    </submittedName>
</protein>
<dbReference type="CDD" id="cd00827">
    <property type="entry name" value="init_cond_enzymes"/>
    <property type="match status" value="1"/>
</dbReference>
<dbReference type="PANTHER" id="PTHR34069">
    <property type="entry name" value="3-OXOACYL-[ACYL-CARRIER-PROTEIN] SYNTHASE 3"/>
    <property type="match status" value="1"/>
</dbReference>
<gene>
    <name evidence="4" type="ORF">OHV25_08770</name>
</gene>
<dbReference type="Gene3D" id="3.40.47.10">
    <property type="match status" value="2"/>
</dbReference>
<feature type="domain" description="Beta-ketoacyl-[acyl-carrier-protein] synthase III C-terminal" evidence="3">
    <location>
        <begin position="284"/>
        <end position="343"/>
    </location>
</feature>
<dbReference type="SUPFAM" id="SSF53901">
    <property type="entry name" value="Thiolase-like"/>
    <property type="match status" value="1"/>
</dbReference>
<dbReference type="GO" id="GO:0044550">
    <property type="term" value="P:secondary metabolite biosynthetic process"/>
    <property type="evidence" value="ECO:0007669"/>
    <property type="project" value="TreeGrafter"/>
</dbReference>
<dbReference type="InterPro" id="IPR016039">
    <property type="entry name" value="Thiolase-like"/>
</dbReference>
<keyword evidence="1" id="KW-0808">Transferase</keyword>
<dbReference type="InterPro" id="IPR013747">
    <property type="entry name" value="ACP_syn_III_C"/>
</dbReference>
<proteinExistence type="predicted"/>
<sequence>MRLSPPLPEPPGIAAAVLWLPSRRLDTARAVAAGRLDQETADRLGYRALSESPDRAAPEMAVLAAQKALADAGWSGDDLGLVVHSWIYHQGHDFWSAPHYVAHGIGARHATPLGVQQTSNGGVAALEVAAARLALDPTVNRCLVTTADRFVGPGFDRWAGDIDVAYGDAATALLLDRDAGPYRLLAIASVSVPEYEVLYRGDDAFTPAPRSAYDTISARRTKLSFRAGGGWPKFVAVLRRSVQRVVLDAIADAGLTPADPRLRYLVLPRLSTGALSQFYGPSVHELALPHTELLDLGRDTGHLGAGDPVANLATLQADDRLAPGEVALFLSAGNGFTWSCVAISHE</sequence>
<dbReference type="EMBL" id="CP108253">
    <property type="protein sequence ID" value="WTU39660.1"/>
    <property type="molecule type" value="Genomic_DNA"/>
</dbReference>
<evidence type="ECO:0000256" key="1">
    <source>
        <dbReference type="ARBA" id="ARBA00022679"/>
    </source>
</evidence>
<accession>A0AAU2GWE4</accession>
<dbReference type="Pfam" id="PF08541">
    <property type="entry name" value="ACP_syn_III_C"/>
    <property type="match status" value="1"/>
</dbReference>
<dbReference type="AlphaFoldDB" id="A0AAU2GWE4"/>
<evidence type="ECO:0000313" key="4">
    <source>
        <dbReference type="EMBL" id="WTU39660.1"/>
    </source>
</evidence>
<evidence type="ECO:0000256" key="2">
    <source>
        <dbReference type="ARBA" id="ARBA00023315"/>
    </source>
</evidence>
<evidence type="ECO:0000259" key="3">
    <source>
        <dbReference type="Pfam" id="PF08541"/>
    </source>
</evidence>
<organism evidence="4">
    <name type="scientific">Streptomyces sp. NBC_00060</name>
    <dbReference type="NCBI Taxonomy" id="2975636"/>
    <lineage>
        <taxon>Bacteria</taxon>
        <taxon>Bacillati</taxon>
        <taxon>Actinomycetota</taxon>
        <taxon>Actinomycetes</taxon>
        <taxon>Kitasatosporales</taxon>
        <taxon>Streptomycetaceae</taxon>
        <taxon>Streptomyces</taxon>
    </lineage>
</organism>
<keyword evidence="2" id="KW-0012">Acyltransferase</keyword>
<reference evidence="4" key="1">
    <citation type="submission" date="2022-10" db="EMBL/GenBank/DDBJ databases">
        <title>The complete genomes of actinobacterial strains from the NBC collection.</title>
        <authorList>
            <person name="Joergensen T.S."/>
            <person name="Alvarez Arevalo M."/>
            <person name="Sterndorff E.B."/>
            <person name="Faurdal D."/>
            <person name="Vuksanovic O."/>
            <person name="Mourched A.-S."/>
            <person name="Charusanti P."/>
            <person name="Shaw S."/>
            <person name="Blin K."/>
            <person name="Weber T."/>
        </authorList>
    </citation>
    <scope>NUCLEOTIDE SEQUENCE</scope>
    <source>
        <strain evidence="4">NBC_00060</strain>
    </source>
</reference>
<dbReference type="PANTHER" id="PTHR34069:SF2">
    <property type="entry name" value="BETA-KETOACYL-[ACYL-CARRIER-PROTEIN] SYNTHASE III"/>
    <property type="match status" value="1"/>
</dbReference>